<accession>A0A1D1V7C6</accession>
<evidence type="ECO:0000256" key="3">
    <source>
        <dbReference type="PIRSR" id="PIRSR613078-2"/>
    </source>
</evidence>
<dbReference type="EMBL" id="BDGG01000004">
    <property type="protein sequence ID" value="GAU97601.1"/>
    <property type="molecule type" value="Genomic_DNA"/>
</dbReference>
<dbReference type="GO" id="GO:0045820">
    <property type="term" value="P:negative regulation of glycolytic process"/>
    <property type="evidence" value="ECO:0007669"/>
    <property type="project" value="TreeGrafter"/>
</dbReference>
<reference evidence="4 5" key="1">
    <citation type="journal article" date="2016" name="Nat. Commun.">
        <title>Extremotolerant tardigrade genome and improved radiotolerance of human cultured cells by tardigrade-unique protein.</title>
        <authorList>
            <person name="Hashimoto T."/>
            <person name="Horikawa D.D."/>
            <person name="Saito Y."/>
            <person name="Kuwahara H."/>
            <person name="Kozuka-Hata H."/>
            <person name="Shin-I T."/>
            <person name="Minakuchi Y."/>
            <person name="Ohishi K."/>
            <person name="Motoyama A."/>
            <person name="Aizu T."/>
            <person name="Enomoto A."/>
            <person name="Kondo K."/>
            <person name="Tanaka S."/>
            <person name="Hara Y."/>
            <person name="Koshikawa S."/>
            <person name="Sagara H."/>
            <person name="Miura T."/>
            <person name="Yokobori S."/>
            <person name="Miyagawa K."/>
            <person name="Suzuki Y."/>
            <person name="Kubo T."/>
            <person name="Oyama M."/>
            <person name="Kohara Y."/>
            <person name="Fujiyama A."/>
            <person name="Arakawa K."/>
            <person name="Katayama T."/>
            <person name="Toyoda A."/>
            <person name="Kunieda T."/>
        </authorList>
    </citation>
    <scope>NUCLEOTIDE SEQUENCE [LARGE SCALE GENOMIC DNA]</scope>
    <source>
        <strain evidence="4 5">YOKOZUNA-1</strain>
    </source>
</reference>
<dbReference type="AlphaFoldDB" id="A0A1D1V7C6"/>
<dbReference type="InterPro" id="IPR029033">
    <property type="entry name" value="His_PPase_superfam"/>
</dbReference>
<dbReference type="SMART" id="SM00855">
    <property type="entry name" value="PGAM"/>
    <property type="match status" value="1"/>
</dbReference>
<evidence type="ECO:0000313" key="5">
    <source>
        <dbReference type="Proteomes" id="UP000186922"/>
    </source>
</evidence>
<dbReference type="GO" id="GO:0005829">
    <property type="term" value="C:cytosol"/>
    <property type="evidence" value="ECO:0007669"/>
    <property type="project" value="TreeGrafter"/>
</dbReference>
<dbReference type="GO" id="GO:0043456">
    <property type="term" value="P:regulation of pentose-phosphate shunt"/>
    <property type="evidence" value="ECO:0007669"/>
    <property type="project" value="TreeGrafter"/>
</dbReference>
<comment type="caution">
    <text evidence="4">The sequence shown here is derived from an EMBL/GenBank/DDBJ whole genome shotgun (WGS) entry which is preliminary data.</text>
</comment>
<dbReference type="Gene3D" id="3.40.50.1240">
    <property type="entry name" value="Phosphoglycerate mutase-like"/>
    <property type="match status" value="1"/>
</dbReference>
<sequence>MAGPAHSLALTGRTQFEIPFCFGISFIRHGESVGNKLGVVQGHKDYPLSTLGIAQSQHLGHNSVTNLRVSHVFSSDLSRSLKTAEIVCSCLGNAPPIVLDQRLRERSFGELEGQRLDQFRIELRNSGVHMSEFKPPGGETTADVRARAAAFLEDLFNGLKKFEKEREAAVKADKPGYFMEYQVPCGTSYSPTPGSPNEILTASVLIFAHGGWIREALIYLEQKYHICTEAQRSQITAVAPCGGVSTLTFKMTDSKTTGNCLWLHSVYHVSDSQRPRTSKIAALARSRSAQARKPFASQFSSPV</sequence>
<dbReference type="SUPFAM" id="SSF53254">
    <property type="entry name" value="Phosphoglycerate mutase-like"/>
    <property type="match status" value="1"/>
</dbReference>
<protein>
    <recommendedName>
        <fullName evidence="6">Fructose-2,6-bisphosphatase TIGAR</fullName>
    </recommendedName>
</protein>
<feature type="active site" description="Tele-phosphohistidine intermediate" evidence="2">
    <location>
        <position position="29"/>
    </location>
</feature>
<feature type="binding site" evidence="3">
    <location>
        <begin position="28"/>
        <end position="35"/>
    </location>
    <ligand>
        <name>substrate</name>
    </ligand>
</feature>
<proteinExistence type="predicted"/>
<organism evidence="4 5">
    <name type="scientific">Ramazzottius varieornatus</name>
    <name type="common">Water bear</name>
    <name type="synonym">Tardigrade</name>
    <dbReference type="NCBI Taxonomy" id="947166"/>
    <lineage>
        <taxon>Eukaryota</taxon>
        <taxon>Metazoa</taxon>
        <taxon>Ecdysozoa</taxon>
        <taxon>Tardigrada</taxon>
        <taxon>Eutardigrada</taxon>
        <taxon>Parachela</taxon>
        <taxon>Hypsibioidea</taxon>
        <taxon>Ramazzottiidae</taxon>
        <taxon>Ramazzottius</taxon>
    </lineage>
</organism>
<name>A0A1D1V7C6_RAMVA</name>
<dbReference type="GO" id="GO:0004331">
    <property type="term" value="F:fructose-2,6-bisphosphate 2-phosphatase activity"/>
    <property type="evidence" value="ECO:0007669"/>
    <property type="project" value="TreeGrafter"/>
</dbReference>
<dbReference type="PANTHER" id="PTHR46517:SF1">
    <property type="entry name" value="FRUCTOSE-2,6-BISPHOSPHATASE TIGAR"/>
    <property type="match status" value="1"/>
</dbReference>
<evidence type="ECO:0000256" key="2">
    <source>
        <dbReference type="PIRSR" id="PIRSR613078-1"/>
    </source>
</evidence>
<dbReference type="OrthoDB" id="354304at2759"/>
<dbReference type="STRING" id="947166.A0A1D1V7C6"/>
<evidence type="ECO:0008006" key="6">
    <source>
        <dbReference type="Google" id="ProtNLM"/>
    </source>
</evidence>
<gene>
    <name evidence="4" type="primary">RvY_08873-1</name>
    <name evidence="4" type="synonym">RvY_08873.1</name>
    <name evidence="4" type="ORF">RvY_08873</name>
</gene>
<evidence type="ECO:0000256" key="1">
    <source>
        <dbReference type="ARBA" id="ARBA00022801"/>
    </source>
</evidence>
<evidence type="ECO:0000313" key="4">
    <source>
        <dbReference type="EMBL" id="GAU97601.1"/>
    </source>
</evidence>
<dbReference type="Pfam" id="PF00300">
    <property type="entry name" value="His_Phos_1"/>
    <property type="match status" value="1"/>
</dbReference>
<keyword evidence="1" id="KW-0378">Hydrolase</keyword>
<dbReference type="CDD" id="cd07067">
    <property type="entry name" value="HP_PGM_like"/>
    <property type="match status" value="1"/>
</dbReference>
<dbReference type="PANTHER" id="PTHR46517">
    <property type="entry name" value="FRUCTOSE-2,6-BISPHOSPHATASE TIGAR"/>
    <property type="match status" value="1"/>
</dbReference>
<dbReference type="Proteomes" id="UP000186922">
    <property type="component" value="Unassembled WGS sequence"/>
</dbReference>
<feature type="active site" description="Proton donor/acceptor" evidence="2">
    <location>
        <position position="105"/>
    </location>
</feature>
<feature type="binding site" evidence="3">
    <location>
        <position position="79"/>
    </location>
    <ligand>
        <name>substrate</name>
    </ligand>
</feature>
<dbReference type="InterPro" id="IPR051695">
    <property type="entry name" value="Phosphoglycerate_Mutase"/>
</dbReference>
<keyword evidence="5" id="KW-1185">Reference proteome</keyword>
<dbReference type="InterPro" id="IPR013078">
    <property type="entry name" value="His_Pase_superF_clade-1"/>
</dbReference>